<dbReference type="InterPro" id="IPR001920">
    <property type="entry name" value="Asp/Glu_race"/>
</dbReference>
<comment type="function">
    <text evidence="7">Provides the (R)-glutamate required for cell wall biosynthesis.</text>
</comment>
<sequence length="298" mass="31155">MSSDRATAPRIGIFDSGVGGLSVLAALRRSLPAVDCSYLADSRHTPWGDRPAHWIEARCLQLAEALLARGADLILVACNTGTTQAIASLRQRWPTLPLVGVEPGIKPAVAASRNGRVAVMATRGTLRSPRVQRLLDEHTPPHVQMLRLPCPGLADAIELAPLDPTPLEAALDGHARTLREADVDAVALGCTHYPLVAPLLQRRLGPQVRLIDTGEAVARRCADLLGLACGGDGHGAPGGQVELLTTGDGRLLARAAGHWLGLHEPVHLLSLPDPEPGEAPEAVAQAGPEAGPAGRVHG</sequence>
<evidence type="ECO:0000313" key="10">
    <source>
        <dbReference type="Proteomes" id="UP001368500"/>
    </source>
</evidence>
<dbReference type="PANTHER" id="PTHR21198">
    <property type="entry name" value="GLUTAMATE RACEMASE"/>
    <property type="match status" value="1"/>
</dbReference>
<reference evidence="9 10" key="1">
    <citation type="submission" date="2024-04" db="EMBL/GenBank/DDBJ databases">
        <title>Novel species of the genus Ideonella isolated from streams.</title>
        <authorList>
            <person name="Lu H."/>
        </authorList>
    </citation>
    <scope>NUCLEOTIDE SEQUENCE [LARGE SCALE GENOMIC DNA]</scope>
    <source>
        <strain evidence="9 10">BYS139W</strain>
    </source>
</reference>
<keyword evidence="5 7" id="KW-0413">Isomerase</keyword>
<evidence type="ECO:0000256" key="1">
    <source>
        <dbReference type="ARBA" id="ARBA00001602"/>
    </source>
</evidence>
<comment type="catalytic activity">
    <reaction evidence="1 7">
        <text>L-glutamate = D-glutamate</text>
        <dbReference type="Rhea" id="RHEA:12813"/>
        <dbReference type="ChEBI" id="CHEBI:29985"/>
        <dbReference type="ChEBI" id="CHEBI:29986"/>
        <dbReference type="EC" id="5.1.1.3"/>
    </reaction>
</comment>
<feature type="binding site" evidence="7">
    <location>
        <begin position="191"/>
        <end position="192"/>
    </location>
    <ligand>
        <name>substrate</name>
    </ligand>
</feature>
<comment type="similarity">
    <text evidence="7">Belongs to the aspartate/glutamate racemases family.</text>
</comment>
<feature type="active site" description="Proton donor/acceptor" evidence="7">
    <location>
        <position position="190"/>
    </location>
</feature>
<feature type="region of interest" description="Disordered" evidence="8">
    <location>
        <begin position="270"/>
        <end position="298"/>
    </location>
</feature>
<protein>
    <recommendedName>
        <fullName evidence="2 7">Glutamate racemase</fullName>
        <ecNumber evidence="2 7">5.1.1.3</ecNumber>
    </recommendedName>
</protein>
<dbReference type="NCBIfam" id="TIGR00067">
    <property type="entry name" value="glut_race"/>
    <property type="match status" value="1"/>
</dbReference>
<feature type="active site" description="Proton donor/acceptor" evidence="7">
    <location>
        <position position="78"/>
    </location>
</feature>
<dbReference type="EC" id="5.1.1.3" evidence="2 7"/>
<evidence type="ECO:0000313" key="9">
    <source>
        <dbReference type="EMBL" id="MEK8027261.1"/>
    </source>
</evidence>
<evidence type="ECO:0000256" key="3">
    <source>
        <dbReference type="ARBA" id="ARBA00022960"/>
    </source>
</evidence>
<evidence type="ECO:0000256" key="6">
    <source>
        <dbReference type="ARBA" id="ARBA00023316"/>
    </source>
</evidence>
<evidence type="ECO:0000256" key="5">
    <source>
        <dbReference type="ARBA" id="ARBA00023235"/>
    </source>
</evidence>
<evidence type="ECO:0000256" key="8">
    <source>
        <dbReference type="SAM" id="MobiDB-lite"/>
    </source>
</evidence>
<comment type="pathway">
    <text evidence="7">Cell wall biogenesis; peptidoglycan biosynthesis.</text>
</comment>
<feature type="binding site" evidence="7">
    <location>
        <begin position="15"/>
        <end position="16"/>
    </location>
    <ligand>
        <name>substrate</name>
    </ligand>
</feature>
<dbReference type="InterPro" id="IPR004391">
    <property type="entry name" value="Glu_race"/>
</dbReference>
<dbReference type="PANTHER" id="PTHR21198:SF2">
    <property type="entry name" value="GLUTAMATE RACEMASE"/>
    <property type="match status" value="1"/>
</dbReference>
<feature type="binding site" evidence="7">
    <location>
        <begin position="79"/>
        <end position="80"/>
    </location>
    <ligand>
        <name>substrate</name>
    </ligand>
</feature>
<gene>
    <name evidence="7 9" type="primary">murI</name>
    <name evidence="9" type="ORF">AACH11_14950</name>
</gene>
<keyword evidence="10" id="KW-1185">Reference proteome</keyword>
<proteinExistence type="inferred from homology"/>
<evidence type="ECO:0000256" key="2">
    <source>
        <dbReference type="ARBA" id="ARBA00013090"/>
    </source>
</evidence>
<dbReference type="Gene3D" id="3.40.50.1860">
    <property type="match status" value="2"/>
</dbReference>
<comment type="caution">
    <text evidence="7">Lacks conserved residue(s) required for the propagation of feature annotation.</text>
</comment>
<organism evidence="9 10">
    <name type="scientific">Pseudaquabacterium rugosum</name>
    <dbReference type="NCBI Taxonomy" id="2984194"/>
    <lineage>
        <taxon>Bacteria</taxon>
        <taxon>Pseudomonadati</taxon>
        <taxon>Pseudomonadota</taxon>
        <taxon>Betaproteobacteria</taxon>
        <taxon>Burkholderiales</taxon>
        <taxon>Sphaerotilaceae</taxon>
        <taxon>Pseudaquabacterium</taxon>
    </lineage>
</organism>
<name>A0ABU9BBT9_9BURK</name>
<comment type="caution">
    <text evidence="9">The sequence shown here is derived from an EMBL/GenBank/DDBJ whole genome shotgun (WGS) entry which is preliminary data.</text>
</comment>
<keyword evidence="4 7" id="KW-0573">Peptidoglycan synthesis</keyword>
<dbReference type="GO" id="GO:0008881">
    <property type="term" value="F:glutamate racemase activity"/>
    <property type="evidence" value="ECO:0007669"/>
    <property type="project" value="UniProtKB-EC"/>
</dbReference>
<accession>A0ABU9BBT9</accession>
<dbReference type="SUPFAM" id="SSF53681">
    <property type="entry name" value="Aspartate/glutamate racemase"/>
    <property type="match status" value="2"/>
</dbReference>
<dbReference type="EMBL" id="JBBUTF010000013">
    <property type="protein sequence ID" value="MEK8027261.1"/>
    <property type="molecule type" value="Genomic_DNA"/>
</dbReference>
<dbReference type="InterPro" id="IPR015942">
    <property type="entry name" value="Asp/Glu/hydantoin_racemase"/>
</dbReference>
<keyword evidence="6 7" id="KW-0961">Cell wall biogenesis/degradation</keyword>
<dbReference type="Proteomes" id="UP001368500">
    <property type="component" value="Unassembled WGS sequence"/>
</dbReference>
<evidence type="ECO:0000256" key="7">
    <source>
        <dbReference type="HAMAP-Rule" id="MF_00258"/>
    </source>
</evidence>
<evidence type="ECO:0000256" key="4">
    <source>
        <dbReference type="ARBA" id="ARBA00022984"/>
    </source>
</evidence>
<keyword evidence="3 7" id="KW-0133">Cell shape</keyword>
<dbReference type="Pfam" id="PF01177">
    <property type="entry name" value="Asp_Glu_race"/>
    <property type="match status" value="1"/>
</dbReference>
<dbReference type="HAMAP" id="MF_00258">
    <property type="entry name" value="Glu_racemase"/>
    <property type="match status" value="1"/>
</dbReference>
<dbReference type="RefSeq" id="WP_341375038.1">
    <property type="nucleotide sequence ID" value="NZ_JBBUTF010000013.1"/>
</dbReference>